<dbReference type="RefSeq" id="WP_130557383.1">
    <property type="nucleotide sequence ID" value="NZ_AP028947.1"/>
</dbReference>
<gene>
    <name evidence="2" type="ORF">RGQ30_30510</name>
</gene>
<dbReference type="AlphaFoldDB" id="A0AA86MFS8"/>
<reference evidence="2 3" key="1">
    <citation type="submission" date="2023-10" db="EMBL/GenBank/DDBJ databases">
        <title>Complete Genome Sequence of Limnobacter thiooxidans CS-K2T, Isolated from freshwater lake sediments in Bavaria, Germany.</title>
        <authorList>
            <person name="Naruki M."/>
            <person name="Watanabe A."/>
            <person name="Warashina T."/>
            <person name="Morita T."/>
            <person name="Arakawa K."/>
        </authorList>
    </citation>
    <scope>NUCLEOTIDE SEQUENCE [LARGE SCALE GENOMIC DNA]</scope>
    <source>
        <strain evidence="2 3">CS-K2</strain>
    </source>
</reference>
<protein>
    <submittedName>
        <fullName evidence="2">Uncharacterized protein</fullName>
    </submittedName>
</protein>
<proteinExistence type="predicted"/>
<feature type="compositionally biased region" description="Acidic residues" evidence="1">
    <location>
        <begin position="664"/>
        <end position="674"/>
    </location>
</feature>
<name>A0AA86MFS8_9BURK</name>
<evidence type="ECO:0000313" key="3">
    <source>
        <dbReference type="Proteomes" id="UP001329151"/>
    </source>
</evidence>
<organism evidence="2 3">
    <name type="scientific">Limnobacter thiooxidans</name>
    <dbReference type="NCBI Taxonomy" id="131080"/>
    <lineage>
        <taxon>Bacteria</taxon>
        <taxon>Pseudomonadati</taxon>
        <taxon>Pseudomonadota</taxon>
        <taxon>Betaproteobacteria</taxon>
        <taxon>Burkholderiales</taxon>
        <taxon>Burkholderiaceae</taxon>
        <taxon>Limnobacter</taxon>
    </lineage>
</organism>
<sequence length="680" mass="72142">MSATSTVNTAYVPNAGLTPSNVDGDGNENIGMTVVDGENKFYYKAGKSVFLFNSEAERQSMLEWASSVSGVAIDDLEAKDVKGVVNKYELTTDWNTVSDLFTGDDGKETRAWMITVKTPIFDKIDTKISKDFFGGEAPFFSPGSEQYLKHRTFNFNGDPAVDGGQLAGLTGSAQFLFNKNYEGKTTTPTDLAALPDPVETLCKSLFGSDVAITQEHLNILKLMGLVTGDATKGVGDWALSTAGQTSSSKLAEKEPLKFIASMATLAMKPEDLVEASGASVFFKGDAYAPVADSNPAKNYAATDVESLAKKVYKNMEGTVETLPAGLGATTGQKDSILKLVTNLLNLPATTTWEQLTPSQINTAISMGLAAYNPTTNALTLTGNGATYISSKAAVPATAPPVTTAAAEQDTGLKAFWDALNTFYTTGGPLGADRAEVHRHDAGVKNDRFGTLGIGALGQASATDEDFWKDAELSHLNGDQRTQLINASNTLLKPEYGTYLAQVSTLNGGSGEANVFLTGQMNTWLVNNHGDWQGQGGAGSDDRATANFNNAAFAVPATFVFDATGLSMSAETTASIDAMSAKLFGKNFSAMTADEKKKAMYILTSSFNTFAYTPPVYAEVAGATADAKTTNRVITPGMVYTRPGIVVPGSVSPSELAVPEKVENQEAEDEEEYEENWYGNS</sequence>
<dbReference type="KEGG" id="lto:RGQ30_30510"/>
<evidence type="ECO:0000313" key="2">
    <source>
        <dbReference type="EMBL" id="BET27550.1"/>
    </source>
</evidence>
<keyword evidence="3" id="KW-1185">Reference proteome</keyword>
<accession>A0AA86MFS8</accession>
<feature type="region of interest" description="Disordered" evidence="1">
    <location>
        <begin position="654"/>
        <end position="680"/>
    </location>
</feature>
<evidence type="ECO:0000256" key="1">
    <source>
        <dbReference type="SAM" id="MobiDB-lite"/>
    </source>
</evidence>
<dbReference type="Proteomes" id="UP001329151">
    <property type="component" value="Chromosome"/>
</dbReference>
<dbReference type="EMBL" id="AP028947">
    <property type="protein sequence ID" value="BET27550.1"/>
    <property type="molecule type" value="Genomic_DNA"/>
</dbReference>